<feature type="non-terminal residue" evidence="2">
    <location>
        <position position="73"/>
    </location>
</feature>
<feature type="non-terminal residue" evidence="2">
    <location>
        <position position="1"/>
    </location>
</feature>
<sequence length="73" mass="8646">APVPASTADADSAFETQRAKLEADHQEKLQRLEKEHQEILRQIESDFERRRDEKTQQLALEMERRSRVDAERQ</sequence>
<dbReference type="OrthoDB" id="10628255at2759"/>
<keyword evidence="3" id="KW-1185">Reference proteome</keyword>
<evidence type="ECO:0000313" key="3">
    <source>
        <dbReference type="Proteomes" id="UP000601435"/>
    </source>
</evidence>
<evidence type="ECO:0000256" key="1">
    <source>
        <dbReference type="SAM" id="MobiDB-lite"/>
    </source>
</evidence>
<feature type="region of interest" description="Disordered" evidence="1">
    <location>
        <begin position="48"/>
        <end position="73"/>
    </location>
</feature>
<gene>
    <name evidence="2" type="ORF">SNEC2469_LOCUS29047</name>
</gene>
<dbReference type="EMBL" id="CAJNJA010064410">
    <property type="protein sequence ID" value="CAE7882711.1"/>
    <property type="molecule type" value="Genomic_DNA"/>
</dbReference>
<proteinExistence type="predicted"/>
<comment type="caution">
    <text evidence="2">The sequence shown here is derived from an EMBL/GenBank/DDBJ whole genome shotgun (WGS) entry which is preliminary data.</text>
</comment>
<reference evidence="2" key="1">
    <citation type="submission" date="2021-02" db="EMBL/GenBank/DDBJ databases">
        <authorList>
            <person name="Dougan E. K."/>
            <person name="Rhodes N."/>
            <person name="Thang M."/>
            <person name="Chan C."/>
        </authorList>
    </citation>
    <scope>NUCLEOTIDE SEQUENCE</scope>
</reference>
<organism evidence="2 3">
    <name type="scientific">Symbiodinium necroappetens</name>
    <dbReference type="NCBI Taxonomy" id="1628268"/>
    <lineage>
        <taxon>Eukaryota</taxon>
        <taxon>Sar</taxon>
        <taxon>Alveolata</taxon>
        <taxon>Dinophyceae</taxon>
        <taxon>Suessiales</taxon>
        <taxon>Symbiodiniaceae</taxon>
        <taxon>Symbiodinium</taxon>
    </lineage>
</organism>
<protein>
    <submittedName>
        <fullName evidence="2">Uncharacterized protein</fullName>
    </submittedName>
</protein>
<evidence type="ECO:0000313" key="2">
    <source>
        <dbReference type="EMBL" id="CAE7882711.1"/>
    </source>
</evidence>
<dbReference type="Proteomes" id="UP000601435">
    <property type="component" value="Unassembled WGS sequence"/>
</dbReference>
<dbReference type="AlphaFoldDB" id="A0A813B0R4"/>
<accession>A0A813B0R4</accession>
<name>A0A813B0R4_9DINO</name>